<proteinExistence type="predicted"/>
<gene>
    <name evidence="1" type="ORF">ATZ36_01970</name>
</gene>
<evidence type="ECO:0000313" key="1">
    <source>
        <dbReference type="EMBL" id="OEG69782.1"/>
    </source>
</evidence>
<accession>A0A1E5IH01</accession>
<dbReference type="AlphaFoldDB" id="A0A1E5IH01"/>
<dbReference type="Proteomes" id="UP000095237">
    <property type="component" value="Unassembled WGS sequence"/>
</dbReference>
<reference evidence="1 2" key="1">
    <citation type="submission" date="2015-11" db="EMBL/GenBank/DDBJ databases">
        <title>Evidence for parallel genomic evolution in an endosymbiosis of termite gut flagellates.</title>
        <authorList>
            <person name="Zheng H."/>
        </authorList>
    </citation>
    <scope>NUCLEOTIDE SEQUENCE [LARGE SCALE GENOMIC DNA]</scope>
    <source>
        <strain evidence="1 2">CET450</strain>
    </source>
</reference>
<evidence type="ECO:0000313" key="2">
    <source>
        <dbReference type="Proteomes" id="UP000095237"/>
    </source>
</evidence>
<dbReference type="EMBL" id="LNVX01000566">
    <property type="protein sequence ID" value="OEG69782.1"/>
    <property type="molecule type" value="Genomic_DNA"/>
</dbReference>
<organism evidence="1 2">
    <name type="scientific">Endomicrobium trichonymphae</name>
    <dbReference type="NCBI Taxonomy" id="1408204"/>
    <lineage>
        <taxon>Bacteria</taxon>
        <taxon>Pseudomonadati</taxon>
        <taxon>Elusimicrobiota</taxon>
        <taxon>Endomicrobiia</taxon>
        <taxon>Endomicrobiales</taxon>
        <taxon>Endomicrobiaceae</taxon>
        <taxon>Candidatus Endomicrobiellum</taxon>
    </lineage>
</organism>
<sequence length="62" mass="7219">MNNGASYLRATGQEHLQRIAVVKKDKGLRIDIRKEYKYQDLASKFIHIKSGSLFSYGRSFKR</sequence>
<name>A0A1E5IH01_ENDTX</name>
<comment type="caution">
    <text evidence="1">The sequence shown here is derived from an EMBL/GenBank/DDBJ whole genome shotgun (WGS) entry which is preliminary data.</text>
</comment>
<keyword evidence="2" id="KW-1185">Reference proteome</keyword>
<protein>
    <submittedName>
        <fullName evidence="1">Uncharacterized protein</fullName>
    </submittedName>
</protein>